<dbReference type="PANTHER" id="PTHR11851">
    <property type="entry name" value="METALLOPROTEASE"/>
    <property type="match status" value="1"/>
</dbReference>
<dbReference type="InterPro" id="IPR007863">
    <property type="entry name" value="Peptidase_M16_C"/>
</dbReference>
<feature type="domain" description="Peptidase M16 C-terminal" evidence="2">
    <location>
        <begin position="197"/>
        <end position="398"/>
    </location>
</feature>
<dbReference type="PANTHER" id="PTHR11851:SF143">
    <property type="entry name" value="CYTOCHROME B-C1 COMPLEX SUBUNIT 1, MITOCHONDRIAL"/>
    <property type="match status" value="1"/>
</dbReference>
<proteinExistence type="predicted"/>
<organism evidence="3 4">
    <name type="scientific">Meloidogyne hapla</name>
    <name type="common">Root-knot nematode worm</name>
    <dbReference type="NCBI Taxonomy" id="6305"/>
    <lineage>
        <taxon>Eukaryota</taxon>
        <taxon>Metazoa</taxon>
        <taxon>Ecdysozoa</taxon>
        <taxon>Nematoda</taxon>
        <taxon>Chromadorea</taxon>
        <taxon>Rhabditida</taxon>
        <taxon>Tylenchina</taxon>
        <taxon>Tylenchomorpha</taxon>
        <taxon>Tylenchoidea</taxon>
        <taxon>Meloidogynidae</taxon>
        <taxon>Meloidogyninae</taxon>
        <taxon>Meloidogyne</taxon>
    </lineage>
</organism>
<dbReference type="AlphaFoldDB" id="A0A1I8BCG0"/>
<evidence type="ECO:0000259" key="2">
    <source>
        <dbReference type="Pfam" id="PF05193"/>
    </source>
</evidence>
<evidence type="ECO:0000259" key="1">
    <source>
        <dbReference type="Pfam" id="PF00675"/>
    </source>
</evidence>
<dbReference type="SUPFAM" id="SSF63411">
    <property type="entry name" value="LuxS/MPP-like metallohydrolase"/>
    <property type="match status" value="2"/>
</dbReference>
<dbReference type="InterPro" id="IPR011765">
    <property type="entry name" value="Pept_M16_N"/>
</dbReference>
<reference evidence="4" key="1">
    <citation type="submission" date="2016-11" db="UniProtKB">
        <authorList>
            <consortium name="WormBaseParasite"/>
        </authorList>
    </citation>
    <scope>IDENTIFICATION</scope>
</reference>
<dbReference type="GO" id="GO:0046872">
    <property type="term" value="F:metal ion binding"/>
    <property type="evidence" value="ECO:0007669"/>
    <property type="project" value="InterPro"/>
</dbReference>
<dbReference type="Pfam" id="PF05193">
    <property type="entry name" value="Peptidase_M16_C"/>
    <property type="match status" value="1"/>
</dbReference>
<accession>A0A1I8BCG0</accession>
<dbReference type="WBParaSite" id="MhA1_Contig194.frz3.fgene3">
    <property type="protein sequence ID" value="MhA1_Contig194.frz3.fgene3"/>
    <property type="gene ID" value="MhA1_Contig194.frz3.fgene3"/>
</dbReference>
<dbReference type="InterPro" id="IPR011249">
    <property type="entry name" value="Metalloenz_LuxS/M16"/>
</dbReference>
<dbReference type="Pfam" id="PF00675">
    <property type="entry name" value="Peptidase_M16"/>
    <property type="match status" value="1"/>
</dbReference>
<dbReference type="Proteomes" id="UP000095281">
    <property type="component" value="Unplaced"/>
</dbReference>
<dbReference type="Gene3D" id="3.30.830.10">
    <property type="entry name" value="Metalloenzyme, LuxS/M16 peptidase-like"/>
    <property type="match status" value="2"/>
</dbReference>
<dbReference type="InterPro" id="IPR050361">
    <property type="entry name" value="MPP/UQCRC_Complex"/>
</dbReference>
<name>A0A1I8BCG0_MELHA</name>
<keyword evidence="3" id="KW-1185">Reference proteome</keyword>
<evidence type="ECO:0000313" key="3">
    <source>
        <dbReference type="Proteomes" id="UP000095281"/>
    </source>
</evidence>
<feature type="domain" description="Peptidase M16 N-terminal" evidence="1">
    <location>
        <begin position="43"/>
        <end position="186"/>
    </location>
</feature>
<sequence length="483" mass="54022">MLKLNSLRIGSSLRQLSKFASANEALEQRGDVLNLSELSNGLRVASSLNSRPTTTIGVWIAGGSQLETNENNGVASIFENLVHMGSTKRTSLDLQKDLSKIGASLFSYTSREHSTFFIECFPSDVERVVEILSDVLTDTNFEPAKLEQQRTDALKRLDAYEDENRQGVVMDYLHMTAYQGTTMAHSPLGNSKALESLDVKTVRDFKSDLCKPVRMVLSCAGGGFNHDTLHRIAEKHFGHLSNSYDQKVPSGFLPTSRSGMDYIPLPSVRFTGSEFLYRDDSYPYMFGALALEGVPRGHMDYLPLEVAKTYFGQWDKTYAASLNAPSLIIQKAASEEEMLGFESFNISYNNTGLFGVYFVFRGELMETCCNAMSTLLHPFRHLATSITDEETERAKNALKTNLFSNLETNTQMANYIATQVLSTGRITPLSELERKITFISADTVQAAMMDHIYDREIACAGTGKVEAWPIYQEMRASMSWWRI</sequence>
<dbReference type="GO" id="GO:0005739">
    <property type="term" value="C:mitochondrion"/>
    <property type="evidence" value="ECO:0007669"/>
    <property type="project" value="TreeGrafter"/>
</dbReference>
<evidence type="ECO:0000313" key="4">
    <source>
        <dbReference type="WBParaSite" id="MhA1_Contig194.frz3.fgene3"/>
    </source>
</evidence>
<dbReference type="OMA" id="GMSWWRL"/>
<protein>
    <submittedName>
        <fullName evidence="4">Cytochrome b-c1 complex subunit 1, mitochondrial</fullName>
    </submittedName>
</protein>